<comment type="caution">
    <text evidence="5">The sequence shown here is derived from an EMBL/GenBank/DDBJ whole genome shotgun (WGS) entry which is preliminary data.</text>
</comment>
<keyword evidence="6" id="KW-1185">Reference proteome</keyword>
<feature type="signal peptide" evidence="3">
    <location>
        <begin position="1"/>
        <end position="21"/>
    </location>
</feature>
<dbReference type="PANTHER" id="PTHR43150">
    <property type="entry name" value="HYPERKINETIC, ISOFORM M"/>
    <property type="match status" value="1"/>
</dbReference>
<evidence type="ECO:0000313" key="5">
    <source>
        <dbReference type="EMBL" id="KAG6960082.1"/>
    </source>
</evidence>
<dbReference type="Pfam" id="PF00248">
    <property type="entry name" value="Aldo_ket_red"/>
    <property type="match status" value="1"/>
</dbReference>
<dbReference type="EMBL" id="JAENGY010000579">
    <property type="protein sequence ID" value="KAG6960082.1"/>
    <property type="molecule type" value="Genomic_DNA"/>
</dbReference>
<dbReference type="PANTHER" id="PTHR43150:SF2">
    <property type="entry name" value="HYPERKINETIC, ISOFORM M"/>
    <property type="match status" value="1"/>
</dbReference>
<evidence type="ECO:0000256" key="2">
    <source>
        <dbReference type="ARBA" id="ARBA00023002"/>
    </source>
</evidence>
<dbReference type="InterPro" id="IPR005399">
    <property type="entry name" value="K_chnl_volt-dep_bsu_KCNAB-rel"/>
</dbReference>
<organism evidence="5 6">
    <name type="scientific">Phytophthora aleatoria</name>
    <dbReference type="NCBI Taxonomy" id="2496075"/>
    <lineage>
        <taxon>Eukaryota</taxon>
        <taxon>Sar</taxon>
        <taxon>Stramenopiles</taxon>
        <taxon>Oomycota</taxon>
        <taxon>Peronosporomycetes</taxon>
        <taxon>Peronosporales</taxon>
        <taxon>Peronosporaceae</taxon>
        <taxon>Phytophthora</taxon>
    </lineage>
</organism>
<feature type="chain" id="PRO_5035171496" description="NADP-dependent oxidoreductase domain-containing protein" evidence="3">
    <location>
        <begin position="22"/>
        <end position="187"/>
    </location>
</feature>
<gene>
    <name evidence="5" type="ORF">JG688_00009786</name>
</gene>
<dbReference type="InterPro" id="IPR023210">
    <property type="entry name" value="NADP_OxRdtase_dom"/>
</dbReference>
<keyword evidence="3" id="KW-0732">Signal</keyword>
<reference evidence="5" key="1">
    <citation type="submission" date="2021-01" db="EMBL/GenBank/DDBJ databases">
        <title>Phytophthora aleatoria, a newly-described species from Pinus radiata is distinct from Phytophthora cactorum isolates based on comparative genomics.</title>
        <authorList>
            <person name="Mcdougal R."/>
            <person name="Panda P."/>
            <person name="Williams N."/>
            <person name="Studholme D.J."/>
        </authorList>
    </citation>
    <scope>NUCLEOTIDE SEQUENCE</scope>
    <source>
        <strain evidence="5">NZFS 4037</strain>
    </source>
</reference>
<dbReference type="GO" id="GO:0016491">
    <property type="term" value="F:oxidoreductase activity"/>
    <property type="evidence" value="ECO:0007669"/>
    <property type="project" value="UniProtKB-KW"/>
</dbReference>
<evidence type="ECO:0000259" key="4">
    <source>
        <dbReference type="Pfam" id="PF00248"/>
    </source>
</evidence>
<protein>
    <recommendedName>
        <fullName evidence="4">NADP-dependent oxidoreductase domain-containing protein</fullName>
    </recommendedName>
</protein>
<sequence>MTHRSLGKSSLLVAKLLLGSWVDYNEKYTADSWYVIMKIAFERVNFFETSEMYGSGQAEGLLGGAIQKDIAEGIWSREDLVISTKLFTDPRDSIKVGPTTRGYRLGLIRLIVEQSPCNIFERNNVEFEFVDLYEKYNRPSQLEENLKALDVVSKITPEVKAKINEAVKFVPTEPKLEHFAHTRGRFL</sequence>
<accession>A0A8J5J6B4</accession>
<evidence type="ECO:0000256" key="3">
    <source>
        <dbReference type="SAM" id="SignalP"/>
    </source>
</evidence>
<keyword evidence="2" id="KW-0560">Oxidoreductase</keyword>
<feature type="domain" description="NADP-dependent oxidoreductase" evidence="4">
    <location>
        <begin position="16"/>
        <end position="97"/>
    </location>
</feature>
<evidence type="ECO:0000313" key="6">
    <source>
        <dbReference type="Proteomes" id="UP000709295"/>
    </source>
</evidence>
<keyword evidence="1" id="KW-0521">NADP</keyword>
<dbReference type="Proteomes" id="UP000709295">
    <property type="component" value="Unassembled WGS sequence"/>
</dbReference>
<proteinExistence type="predicted"/>
<evidence type="ECO:0000256" key="1">
    <source>
        <dbReference type="ARBA" id="ARBA00022857"/>
    </source>
</evidence>
<name>A0A8J5J6B4_9STRA</name>
<dbReference type="AlphaFoldDB" id="A0A8J5J6B4"/>